<dbReference type="InterPro" id="IPR047045">
    <property type="entry name" value="CobQ_N"/>
</dbReference>
<reference evidence="7 8" key="1">
    <citation type="submission" date="2020-01" db="EMBL/GenBank/DDBJ databases">
        <authorList>
            <person name="Gulvik C.A."/>
            <person name="Batra D.G."/>
        </authorList>
    </citation>
    <scope>NUCLEOTIDE SEQUENCE [LARGE SCALE GENOMIC DNA]</scope>
    <source>
        <strain evidence="7 8">W9323</strain>
    </source>
</reference>
<dbReference type="GO" id="GO:0009236">
    <property type="term" value="P:cobalamin biosynthetic process"/>
    <property type="evidence" value="ECO:0007669"/>
    <property type="project" value="UniProtKB-UniRule"/>
</dbReference>
<keyword evidence="2 4" id="KW-0169">Cobalamin biosynthesis</keyword>
<dbReference type="InterPro" id="IPR029062">
    <property type="entry name" value="Class_I_gatase-like"/>
</dbReference>
<dbReference type="KEGG" id="kpul:GXN76_03660"/>
<dbReference type="AlphaFoldDB" id="A0A7D3YC13"/>
<dbReference type="SUPFAM" id="SSF52317">
    <property type="entry name" value="Class I glutamine amidotransferase-like"/>
    <property type="match status" value="1"/>
</dbReference>
<evidence type="ECO:0000313" key="8">
    <source>
        <dbReference type="Proteomes" id="UP000503088"/>
    </source>
</evidence>
<dbReference type="PANTHER" id="PTHR21343">
    <property type="entry name" value="DETHIOBIOTIN SYNTHETASE"/>
    <property type="match status" value="1"/>
</dbReference>
<keyword evidence="8" id="KW-1185">Reference proteome</keyword>
<comment type="function">
    <text evidence="4">Catalyzes amidations at positions B, D, E, and G on adenosylcobyrinic A,C-diamide. NH(2) groups are provided by glutamine, and one molecule of ATP is hydrogenolyzed for each amidation.</text>
</comment>
<dbReference type="PROSITE" id="PS51274">
    <property type="entry name" value="GATASE_COBBQ"/>
    <property type="match status" value="1"/>
</dbReference>
<dbReference type="CDD" id="cd01750">
    <property type="entry name" value="GATase1_CobQ"/>
    <property type="match status" value="1"/>
</dbReference>
<proteinExistence type="inferred from homology"/>
<evidence type="ECO:0000256" key="2">
    <source>
        <dbReference type="ARBA" id="ARBA00022573"/>
    </source>
</evidence>
<dbReference type="NCBIfam" id="TIGR00313">
    <property type="entry name" value="cobQ"/>
    <property type="match status" value="1"/>
</dbReference>
<name>A0A7D3YC13_9BACL</name>
<dbReference type="Proteomes" id="UP000503088">
    <property type="component" value="Chromosome"/>
</dbReference>
<evidence type="ECO:0000259" key="5">
    <source>
        <dbReference type="Pfam" id="PF01656"/>
    </source>
</evidence>
<keyword evidence="3 4" id="KW-0315">Glutamine amidotransferase</keyword>
<dbReference type="Pfam" id="PF07685">
    <property type="entry name" value="GATase_3"/>
    <property type="match status" value="1"/>
</dbReference>
<feature type="active site" evidence="4">
    <location>
        <position position="425"/>
    </location>
</feature>
<dbReference type="GO" id="GO:0015420">
    <property type="term" value="F:ABC-type vitamin B12 transporter activity"/>
    <property type="evidence" value="ECO:0007669"/>
    <property type="project" value="UniProtKB-UniRule"/>
</dbReference>
<evidence type="ECO:0000256" key="3">
    <source>
        <dbReference type="ARBA" id="ARBA00022962"/>
    </source>
</evidence>
<dbReference type="EMBL" id="CP048104">
    <property type="protein sequence ID" value="QKG85881.1"/>
    <property type="molecule type" value="Genomic_DNA"/>
</dbReference>
<dbReference type="InterPro" id="IPR011698">
    <property type="entry name" value="GATase_3"/>
</dbReference>
<protein>
    <recommendedName>
        <fullName evidence="4">Cobyric acid synthase</fullName>
    </recommendedName>
</protein>
<dbReference type="HAMAP" id="MF_00028">
    <property type="entry name" value="CobQ"/>
    <property type="match status" value="1"/>
</dbReference>
<dbReference type="InterPro" id="IPR027417">
    <property type="entry name" value="P-loop_NTPase"/>
</dbReference>
<dbReference type="Gene3D" id="3.40.50.300">
    <property type="entry name" value="P-loop containing nucleotide triphosphate hydrolases"/>
    <property type="match status" value="1"/>
</dbReference>
<feature type="domain" description="CobQ/CobB/MinD/ParA nucleotide binding" evidence="5">
    <location>
        <begin position="2"/>
        <end position="224"/>
    </location>
</feature>
<dbReference type="InterPro" id="IPR002586">
    <property type="entry name" value="CobQ/CobB/MinD/ParA_Nub-bd_dom"/>
</dbReference>
<dbReference type="NCBIfam" id="NF001989">
    <property type="entry name" value="PRK00784.1"/>
    <property type="match status" value="1"/>
</dbReference>
<gene>
    <name evidence="4" type="primary">cobQ</name>
    <name evidence="7" type="ORF">GXN76_03660</name>
</gene>
<evidence type="ECO:0000256" key="4">
    <source>
        <dbReference type="HAMAP-Rule" id="MF_00028"/>
    </source>
</evidence>
<dbReference type="InterPro" id="IPR033949">
    <property type="entry name" value="CobQ_GATase1"/>
</dbReference>
<evidence type="ECO:0000256" key="1">
    <source>
        <dbReference type="ARBA" id="ARBA00004953"/>
    </source>
</evidence>
<sequence>MLQGTASDVGKSVLCTALCRYFREEGFQVAPFKAQNMALNSFITAEGDEIGRAQGVQAEAAGVEATADMNPVLLKPKGEHRAEVVVQGRRLGEMEAKEYQGLTQEMMLKPIRQSLKRLSQEFDVVVMEGAGSPAEVNLKDRDIANMRIAELANVPVILVADIDRGGVFASIVGTLELLDSEERRRIKGLIINKFRGDLELFRPGVRWLEERTGIPVLGVMPFRQMEVEPEDSLALDSLTRQSAGEKVLDLAVIRFPRIANYTDFLPLSRVSGVSLRFVRTIRELGEPDAVFLPGTDSVFPDLDWLWEQGWVDLLRDQVSQGTFLAGVGGGYPMMGRRLSCWDGREREGLGVVPVDFSSVSTPKTARIKGKVLPEAWGETIGVEGYVIHPGRAHYREGAFPLLQLEDGTWEGWVSPDKQIWGTHLHGLFDNPAFTKNWLNRIRRNKGWSEIDDVFPSGYVQREEVYRELSVWARRHLDLGQISKMMGL</sequence>
<dbReference type="Gene3D" id="3.40.50.880">
    <property type="match status" value="1"/>
</dbReference>
<dbReference type="SUPFAM" id="SSF52540">
    <property type="entry name" value="P-loop containing nucleoside triphosphate hydrolases"/>
    <property type="match status" value="1"/>
</dbReference>
<dbReference type="PANTHER" id="PTHR21343:SF1">
    <property type="entry name" value="COBYRIC ACID SYNTHASE"/>
    <property type="match status" value="1"/>
</dbReference>
<dbReference type="GO" id="GO:0003824">
    <property type="term" value="F:catalytic activity"/>
    <property type="evidence" value="ECO:0007669"/>
    <property type="project" value="InterPro"/>
</dbReference>
<feature type="domain" description="CobB/CobQ-like glutamine amidotransferase" evidence="6">
    <location>
        <begin position="250"/>
        <end position="432"/>
    </location>
</feature>
<dbReference type="Pfam" id="PF01656">
    <property type="entry name" value="CbiA"/>
    <property type="match status" value="1"/>
</dbReference>
<comment type="pathway">
    <text evidence="1 4">Cofactor biosynthesis; adenosylcobalamin biosynthesis.</text>
</comment>
<evidence type="ECO:0000313" key="7">
    <source>
        <dbReference type="EMBL" id="QKG85881.1"/>
    </source>
</evidence>
<accession>A0A7D3YC13</accession>
<dbReference type="InterPro" id="IPR004459">
    <property type="entry name" value="CobQ_synth"/>
</dbReference>
<evidence type="ECO:0000259" key="6">
    <source>
        <dbReference type="Pfam" id="PF07685"/>
    </source>
</evidence>
<comment type="caution">
    <text evidence="4">Lacks conserved residue(s) required for the propagation of feature annotation.</text>
</comment>
<comment type="similarity">
    <text evidence="4">Belongs to the CobB/CobQ family. CobQ subfamily.</text>
</comment>
<dbReference type="UniPathway" id="UPA00148"/>
<organism evidence="7 8">
    <name type="scientific">Kroppenstedtia pulmonis</name>
    <dbReference type="NCBI Taxonomy" id="1380685"/>
    <lineage>
        <taxon>Bacteria</taxon>
        <taxon>Bacillati</taxon>
        <taxon>Bacillota</taxon>
        <taxon>Bacilli</taxon>
        <taxon>Bacillales</taxon>
        <taxon>Thermoactinomycetaceae</taxon>
        <taxon>Kroppenstedtia</taxon>
    </lineage>
</organism>
<dbReference type="CDD" id="cd05389">
    <property type="entry name" value="CobQ_N"/>
    <property type="match status" value="1"/>
</dbReference>